<evidence type="ECO:0000256" key="1">
    <source>
        <dbReference type="ARBA" id="ARBA00022676"/>
    </source>
</evidence>
<gene>
    <name evidence="3" type="ORF">EDC64_108136</name>
</gene>
<keyword evidence="1" id="KW-0328">Glycosyltransferase</keyword>
<dbReference type="Gene3D" id="3.40.50.2000">
    <property type="entry name" value="Glycogen Phosphorylase B"/>
    <property type="match status" value="2"/>
</dbReference>
<proteinExistence type="predicted"/>
<reference evidence="3 4" key="1">
    <citation type="submission" date="2019-03" db="EMBL/GenBank/DDBJ databases">
        <title>Genomic Encyclopedia of Type Strains, Phase IV (KMG-IV): sequencing the most valuable type-strain genomes for metagenomic binning, comparative biology and taxonomic classification.</title>
        <authorList>
            <person name="Goeker M."/>
        </authorList>
    </citation>
    <scope>NUCLEOTIDE SEQUENCE [LARGE SCALE GENOMIC DNA]</scope>
    <source>
        <strain evidence="3 4">DSM 9035</strain>
    </source>
</reference>
<comment type="caution">
    <text evidence="3">The sequence shown here is derived from an EMBL/GenBank/DDBJ whole genome shotgun (WGS) entry which is preliminary data.</text>
</comment>
<dbReference type="PANTHER" id="PTHR12526:SF510">
    <property type="entry name" value="D-INOSITOL 3-PHOSPHATE GLYCOSYLTRANSFERASE"/>
    <property type="match status" value="1"/>
</dbReference>
<accession>A0A4R3LTR9</accession>
<dbReference type="RefSeq" id="WP_132032290.1">
    <property type="nucleotide sequence ID" value="NZ_SMAI01000008.1"/>
</dbReference>
<evidence type="ECO:0000313" key="4">
    <source>
        <dbReference type="Proteomes" id="UP000294664"/>
    </source>
</evidence>
<dbReference type="AlphaFoldDB" id="A0A4R3LTR9"/>
<protein>
    <submittedName>
        <fullName evidence="3">Glycosyltransferase involved in cell wall biosynthesis</fullName>
    </submittedName>
</protein>
<sequence>MKIGIATFGRFHVLDLARELDGLGAEVRFYSCVPRKRALRFGLPERCYRGLATLAAPAVGWHILAPRLLPRLQERAFVHALNAAVIARLEPCDAFICMSGLYLEAARFAKRRFGAKVWLERGSRHIRSQLEILRQAGVSGLPSDFGVRRELEGYALADRIVVPSRQVAESFAACDPDLLAKLFVNPYGVDLDQFPPAKPGADVPARRVLFVGGWNKRKGVDLLVDAVRRRGDVGLLHVGALGDVPFPRADRRFEHVDPVPQWTLKEQYARARVFALASREEGLAMVQVQALASGLALVCTDRTGGADLALSPGLAARIFVAAPEVEAIARALDDALTLADRPGGLVPLSESDRALLSWSAYGARYHRELEACLGPEGDA</sequence>
<dbReference type="Proteomes" id="UP000294664">
    <property type="component" value="Unassembled WGS sequence"/>
</dbReference>
<dbReference type="GO" id="GO:0016757">
    <property type="term" value="F:glycosyltransferase activity"/>
    <property type="evidence" value="ECO:0007669"/>
    <property type="project" value="UniProtKB-KW"/>
</dbReference>
<evidence type="ECO:0000256" key="2">
    <source>
        <dbReference type="ARBA" id="ARBA00022679"/>
    </source>
</evidence>
<keyword evidence="4" id="KW-1185">Reference proteome</keyword>
<dbReference type="OrthoDB" id="9781738at2"/>
<organism evidence="3 4">
    <name type="scientific">Aquabacter spiritensis</name>
    <dbReference type="NCBI Taxonomy" id="933073"/>
    <lineage>
        <taxon>Bacteria</taxon>
        <taxon>Pseudomonadati</taxon>
        <taxon>Pseudomonadota</taxon>
        <taxon>Alphaproteobacteria</taxon>
        <taxon>Hyphomicrobiales</taxon>
        <taxon>Xanthobacteraceae</taxon>
        <taxon>Aquabacter</taxon>
    </lineage>
</organism>
<dbReference type="EMBL" id="SMAI01000008">
    <property type="protein sequence ID" value="TCT03970.1"/>
    <property type="molecule type" value="Genomic_DNA"/>
</dbReference>
<dbReference type="SUPFAM" id="SSF53756">
    <property type="entry name" value="UDP-Glycosyltransferase/glycogen phosphorylase"/>
    <property type="match status" value="1"/>
</dbReference>
<dbReference type="PANTHER" id="PTHR12526">
    <property type="entry name" value="GLYCOSYLTRANSFERASE"/>
    <property type="match status" value="1"/>
</dbReference>
<evidence type="ECO:0000313" key="3">
    <source>
        <dbReference type="EMBL" id="TCT03970.1"/>
    </source>
</evidence>
<dbReference type="CDD" id="cd03801">
    <property type="entry name" value="GT4_PimA-like"/>
    <property type="match status" value="1"/>
</dbReference>
<keyword evidence="2 3" id="KW-0808">Transferase</keyword>
<dbReference type="Pfam" id="PF13692">
    <property type="entry name" value="Glyco_trans_1_4"/>
    <property type="match status" value="1"/>
</dbReference>
<name>A0A4R3LTR9_9HYPH</name>